<evidence type="ECO:0000313" key="2">
    <source>
        <dbReference type="Proteomes" id="UP000317575"/>
    </source>
</evidence>
<organism evidence="1 2">
    <name type="scientific">Aeromonas phage D6</name>
    <dbReference type="NCBI Taxonomy" id="2593322"/>
    <lineage>
        <taxon>Viruses</taxon>
        <taxon>Duplodnaviria</taxon>
        <taxon>Heunggongvirae</taxon>
        <taxon>Uroviricota</taxon>
        <taxon>Caudoviricetes</taxon>
        <taxon>Chimalliviridae</taxon>
        <taxon>Ludhianavirus</taxon>
        <taxon>Ludhianavirus D6</taxon>
    </lineage>
</organism>
<gene>
    <name evidence="1" type="ORF">D6_0008</name>
</gene>
<dbReference type="EMBL" id="MN131137">
    <property type="protein sequence ID" value="QDJ97184.2"/>
    <property type="molecule type" value="Genomic_DNA"/>
</dbReference>
<proteinExistence type="predicted"/>
<evidence type="ECO:0000313" key="1">
    <source>
        <dbReference type="EMBL" id="QDJ97184.2"/>
    </source>
</evidence>
<dbReference type="Proteomes" id="UP000317575">
    <property type="component" value="Segment"/>
</dbReference>
<name>A0ACD0UH22_9CAUD</name>
<reference evidence="1" key="1">
    <citation type="submission" date="2019-06" db="EMBL/GenBank/DDBJ databases">
        <title>Complete genome sequence of Aeromonas hydrophila bacteriophage D6.</title>
        <authorList>
            <person name="Rai S."/>
            <person name="Tyagi A."/>
            <person name="Kumar N."/>
            <person name="Singh N."/>
        </authorList>
    </citation>
    <scope>NUCLEOTIDE SEQUENCE</scope>
</reference>
<sequence>MTLARAFIERIIVQIILAFMAANWRLQDTVWRCSLGSEVRDALFSSVLLSGQRRRTGTSN</sequence>
<keyword evidence="2" id="KW-1185">Reference proteome</keyword>
<accession>A0ACD0UH22</accession>
<protein>
    <submittedName>
        <fullName evidence="1">Uncharacterized protein</fullName>
    </submittedName>
</protein>